<sequence length="257" mass="28838">MNDSVSKTLTVSFVVCLVCSLLVSFAAVSLRDAQNLNKLNDQRIKILKTAAIYNPEESVESQFTKLTPKFVDFSNGLLLDEYEELDLTTYDPVYFSKQANFSSPIPSDLDIAIVKNKENIGKIFLLKDDNDELEKIILPIRGYGLWGTLFGYIAIDKDLNTIRGLEFYEHKETPGLGAEVDNPKWKALWNGKKIYKDGEIEIAVIKGKVDPSNTMADYQVDGLSGATLTSRGVTNMLAFWFSESGYQETLKNINYDS</sequence>
<evidence type="ECO:0000256" key="4">
    <source>
        <dbReference type="ARBA" id="ARBA00022553"/>
    </source>
</evidence>
<comment type="subunit">
    <text evidence="16 17">Composed of six subunits; NqrA, NqrB, NqrC, NqrD, NqrE and NqrF.</text>
</comment>
<comment type="similarity">
    <text evidence="16 17">Belongs to the NqrC family.</text>
</comment>
<comment type="caution">
    <text evidence="20">The sequence shown here is derived from an EMBL/GenBank/DDBJ whole genome shotgun (WGS) entry which is preliminary data.</text>
</comment>
<gene>
    <name evidence="16" type="primary">nqrC</name>
    <name evidence="20" type="ORF">ABR63_01285</name>
</gene>
<organism evidence="20 21">
    <name type="scientific">SAR86 cluster bacterium BACL1 MAG-120920-bin57</name>
    <dbReference type="NCBI Taxonomy" id="1655571"/>
    <lineage>
        <taxon>Bacteria</taxon>
        <taxon>Pseudomonadati</taxon>
        <taxon>Pseudomonadota</taxon>
        <taxon>Gammaproteobacteria</taxon>
        <taxon>SAR86 cluster</taxon>
    </lineage>
</organism>
<evidence type="ECO:0000313" key="21">
    <source>
        <dbReference type="Proteomes" id="UP000050874"/>
    </source>
</evidence>
<evidence type="ECO:0000256" key="7">
    <source>
        <dbReference type="ARBA" id="ARBA00022692"/>
    </source>
</evidence>
<protein>
    <recommendedName>
        <fullName evidence="16 17">Na(+)-translocating NADH-quinone reductase subunit C</fullName>
        <shortName evidence="16 17">Na(+)-NQR subunit C</shortName>
        <shortName evidence="16 17">Na(+)-translocating NQR subunit C</shortName>
        <ecNumber evidence="16 17">7.2.1.1</ecNumber>
    </recommendedName>
    <alternativeName>
        <fullName evidence="16 17">NQR complex subunit C</fullName>
    </alternativeName>
    <alternativeName>
        <fullName evidence="16 17">NQR-1 subunit C</fullName>
    </alternativeName>
</protein>
<keyword evidence="13 16" id="KW-0830">Ubiquinone</keyword>
<dbReference type="NCBIfam" id="NF003749">
    <property type="entry name" value="PRK05346.1-5"/>
    <property type="match status" value="1"/>
</dbReference>
<evidence type="ECO:0000256" key="17">
    <source>
        <dbReference type="PIRNR" id="PIRNR009437"/>
    </source>
</evidence>
<evidence type="ECO:0000313" key="20">
    <source>
        <dbReference type="EMBL" id="KRO40704.1"/>
    </source>
</evidence>
<reference evidence="21" key="1">
    <citation type="submission" date="2015-10" db="EMBL/GenBank/DDBJ databases">
        <title>Metagenome-Assembled Genomes uncover a global brackish microbiome.</title>
        <authorList>
            <person name="Hugerth L.W."/>
            <person name="Larsson J."/>
            <person name="Alneberg J."/>
            <person name="Lindh M.V."/>
            <person name="Legrand C."/>
            <person name="Pinhassi J."/>
            <person name="Andersson A."/>
        </authorList>
    </citation>
    <scope>NUCLEOTIDE SEQUENCE [LARGE SCALE GENOMIC DNA]</scope>
</reference>
<dbReference type="PIRSF" id="PIRSF009437">
    <property type="entry name" value="NQR-1_subunit_C"/>
    <property type="match status" value="1"/>
</dbReference>
<evidence type="ECO:0000256" key="2">
    <source>
        <dbReference type="ARBA" id="ARBA00022475"/>
    </source>
</evidence>
<evidence type="ECO:0000256" key="13">
    <source>
        <dbReference type="ARBA" id="ARBA00023075"/>
    </source>
</evidence>
<feature type="signal peptide" evidence="18">
    <location>
        <begin position="1"/>
        <end position="26"/>
    </location>
</feature>
<keyword evidence="1 16" id="KW-0813">Transport</keyword>
<proteinExistence type="inferred from homology"/>
<dbReference type="GO" id="GO:0010181">
    <property type="term" value="F:FMN binding"/>
    <property type="evidence" value="ECO:0007669"/>
    <property type="project" value="UniProtKB-UniRule"/>
</dbReference>
<dbReference type="NCBIfam" id="TIGR01938">
    <property type="entry name" value="nqrC"/>
    <property type="match status" value="1"/>
</dbReference>
<keyword evidence="15 16" id="KW-0739">Sodium transport</keyword>
<evidence type="ECO:0000256" key="12">
    <source>
        <dbReference type="ARBA" id="ARBA00023065"/>
    </source>
</evidence>
<keyword evidence="18" id="KW-0732">Signal</keyword>
<dbReference type="Proteomes" id="UP000050874">
    <property type="component" value="Unassembled WGS sequence"/>
</dbReference>
<feature type="domain" description="FMN-binding" evidence="19">
    <location>
        <begin position="144"/>
        <end position="244"/>
    </location>
</feature>
<comment type="function">
    <text evidence="16">NQR complex catalyzes the reduction of ubiquinone-1 to ubiquinol by two successive reactions, coupled with the transport of Na(+) ions from the cytoplasm to the periplasm. NqrA to NqrE are probably involved in the second step, the conversion of ubisemiquinone to ubiquinol.</text>
</comment>
<dbReference type="EMBL" id="LIAV01000073">
    <property type="protein sequence ID" value="KRO40704.1"/>
    <property type="molecule type" value="Genomic_DNA"/>
</dbReference>
<dbReference type="PANTHER" id="PTHR37838:SF1">
    <property type="entry name" value="NA(+)-TRANSLOCATING NADH-QUINONE REDUCTASE SUBUNIT C"/>
    <property type="match status" value="1"/>
</dbReference>
<accession>A0A0R2PUQ2</accession>
<evidence type="ECO:0000256" key="15">
    <source>
        <dbReference type="ARBA" id="ARBA00023201"/>
    </source>
</evidence>
<dbReference type="AlphaFoldDB" id="A0A0R2PUQ2"/>
<comment type="subcellular location">
    <subcellularLocation>
        <location evidence="16">Cell membrane</location>
        <topology evidence="16">Single-pass membrane protein</topology>
    </subcellularLocation>
</comment>
<comment type="cofactor">
    <cofactor evidence="16 17">
        <name>FMN</name>
        <dbReference type="ChEBI" id="CHEBI:58210"/>
    </cofactor>
</comment>
<evidence type="ECO:0000256" key="18">
    <source>
        <dbReference type="SAM" id="SignalP"/>
    </source>
</evidence>
<evidence type="ECO:0000259" key="19">
    <source>
        <dbReference type="SMART" id="SM00900"/>
    </source>
</evidence>
<evidence type="ECO:0000256" key="5">
    <source>
        <dbReference type="ARBA" id="ARBA00022630"/>
    </source>
</evidence>
<comment type="catalytic activity">
    <reaction evidence="16 17">
        <text>a ubiquinone + n Na(+)(in) + NADH + H(+) = a ubiquinol + n Na(+)(out) + NAD(+)</text>
        <dbReference type="Rhea" id="RHEA:47748"/>
        <dbReference type="Rhea" id="RHEA-COMP:9565"/>
        <dbReference type="Rhea" id="RHEA-COMP:9566"/>
        <dbReference type="ChEBI" id="CHEBI:15378"/>
        <dbReference type="ChEBI" id="CHEBI:16389"/>
        <dbReference type="ChEBI" id="CHEBI:17976"/>
        <dbReference type="ChEBI" id="CHEBI:29101"/>
        <dbReference type="ChEBI" id="CHEBI:57540"/>
        <dbReference type="ChEBI" id="CHEBI:57945"/>
        <dbReference type="EC" id="7.2.1.1"/>
    </reaction>
</comment>
<dbReference type="PANTHER" id="PTHR37838">
    <property type="entry name" value="NA(+)-TRANSLOCATING NADH-QUINONE REDUCTASE SUBUNIT C"/>
    <property type="match status" value="1"/>
</dbReference>
<dbReference type="SMART" id="SM00900">
    <property type="entry name" value="FMN_bind"/>
    <property type="match status" value="1"/>
</dbReference>
<evidence type="ECO:0000256" key="9">
    <source>
        <dbReference type="ARBA" id="ARBA00022989"/>
    </source>
</evidence>
<keyword evidence="6 16" id="KW-0288">FMN</keyword>
<keyword evidence="12 16" id="KW-0406">Ion transport</keyword>
<keyword evidence="4 16" id="KW-0597">Phosphoprotein</keyword>
<feature type="chain" id="PRO_5006421778" description="Na(+)-translocating NADH-quinone reductase subunit C" evidence="18">
    <location>
        <begin position="27"/>
        <end position="257"/>
    </location>
</feature>
<feature type="modified residue" description="FMN phosphoryl threonine" evidence="16">
    <location>
        <position position="227"/>
    </location>
</feature>
<dbReference type="Pfam" id="PF04205">
    <property type="entry name" value="FMN_bind"/>
    <property type="match status" value="1"/>
</dbReference>
<keyword evidence="10 16" id="KW-0520">NAD</keyword>
<keyword evidence="3" id="KW-0997">Cell inner membrane</keyword>
<dbReference type="InterPro" id="IPR010204">
    <property type="entry name" value="NqrC"/>
</dbReference>
<evidence type="ECO:0000256" key="6">
    <source>
        <dbReference type="ARBA" id="ARBA00022643"/>
    </source>
</evidence>
<dbReference type="GO" id="GO:0006814">
    <property type="term" value="P:sodium ion transport"/>
    <property type="evidence" value="ECO:0007669"/>
    <property type="project" value="UniProtKB-UniRule"/>
</dbReference>
<evidence type="ECO:0000256" key="14">
    <source>
        <dbReference type="ARBA" id="ARBA00023136"/>
    </source>
</evidence>
<dbReference type="HAMAP" id="MF_00427">
    <property type="entry name" value="NqrC"/>
    <property type="match status" value="1"/>
</dbReference>
<comment type="caution">
    <text evidence="16">Lacks conserved residue(s) required for the propagation of feature annotation.</text>
</comment>
<keyword evidence="11 16" id="KW-0915">Sodium</keyword>
<evidence type="ECO:0000256" key="3">
    <source>
        <dbReference type="ARBA" id="ARBA00022519"/>
    </source>
</evidence>
<evidence type="ECO:0000256" key="8">
    <source>
        <dbReference type="ARBA" id="ARBA00022967"/>
    </source>
</evidence>
<keyword evidence="14 16" id="KW-0472">Membrane</keyword>
<dbReference type="EC" id="7.2.1.1" evidence="16 17"/>
<evidence type="ECO:0000256" key="16">
    <source>
        <dbReference type="HAMAP-Rule" id="MF_00427"/>
    </source>
</evidence>
<evidence type="ECO:0000256" key="10">
    <source>
        <dbReference type="ARBA" id="ARBA00023027"/>
    </source>
</evidence>
<keyword evidence="8 16" id="KW-1278">Translocase</keyword>
<keyword evidence="7 16" id="KW-0812">Transmembrane</keyword>
<name>A0A0R2PUQ2_9GAMM</name>
<dbReference type="GO" id="GO:0016655">
    <property type="term" value="F:oxidoreductase activity, acting on NAD(P)H, quinone or similar compound as acceptor"/>
    <property type="evidence" value="ECO:0007669"/>
    <property type="project" value="UniProtKB-UniRule"/>
</dbReference>
<dbReference type="InterPro" id="IPR007329">
    <property type="entry name" value="FMN-bd"/>
</dbReference>
<keyword evidence="2 16" id="KW-1003">Cell membrane</keyword>
<dbReference type="GO" id="GO:0005886">
    <property type="term" value="C:plasma membrane"/>
    <property type="evidence" value="ECO:0007669"/>
    <property type="project" value="UniProtKB-SubCell"/>
</dbReference>
<evidence type="ECO:0000256" key="1">
    <source>
        <dbReference type="ARBA" id="ARBA00022448"/>
    </source>
</evidence>
<evidence type="ECO:0000256" key="11">
    <source>
        <dbReference type="ARBA" id="ARBA00023053"/>
    </source>
</evidence>
<keyword evidence="9 16" id="KW-1133">Transmembrane helix</keyword>
<keyword evidence="5 16" id="KW-0285">Flavoprotein</keyword>